<gene>
    <name evidence="1" type="ORF">J596_4389</name>
</gene>
<reference evidence="1 2" key="1">
    <citation type="submission" date="2014-04" db="EMBL/GenBank/DDBJ databases">
        <title>Comparative genomics and transcriptomics to identify genetic mechanisms underlying the emergence of carbapenem resistant Acinetobacter baumannii (CRAb).</title>
        <authorList>
            <person name="Harris A.D."/>
            <person name="Johnson K.J."/>
            <person name="George J."/>
            <person name="Nadendla S."/>
            <person name="Daugherty S.C."/>
            <person name="Parankush S."/>
            <person name="Sadzewicz L."/>
            <person name="Tallon L."/>
            <person name="Sengamalay N."/>
            <person name="Hazen T.H."/>
            <person name="Rasko D.A."/>
        </authorList>
    </citation>
    <scope>NUCLEOTIDE SEQUENCE [LARGE SCALE GENOMIC DNA]</scope>
    <source>
        <strain evidence="1 2">21072</strain>
    </source>
</reference>
<dbReference type="Proteomes" id="UP000027327">
    <property type="component" value="Unassembled WGS sequence"/>
</dbReference>
<evidence type="ECO:0000313" key="1">
    <source>
        <dbReference type="EMBL" id="KCY05072.1"/>
    </source>
</evidence>
<evidence type="ECO:0000313" key="2">
    <source>
        <dbReference type="Proteomes" id="UP000027327"/>
    </source>
</evidence>
<proteinExistence type="predicted"/>
<dbReference type="PATRIC" id="fig|1310697.3.peg.4003"/>
<name>A0A062HFB0_ACIBA</name>
<protein>
    <submittedName>
        <fullName evidence="1">Uncharacterized protein</fullName>
    </submittedName>
</protein>
<dbReference type="AlphaFoldDB" id="A0A062HFB0"/>
<dbReference type="EMBL" id="JMOD01000269">
    <property type="protein sequence ID" value="KCY05072.1"/>
    <property type="molecule type" value="Genomic_DNA"/>
</dbReference>
<sequence length="75" mass="8887">MMLESQCKLSFFQYLELKTKELKEKQKICESQINASELALIDFPELKSEILRRKNQLIQDIEKMKAYTDFLASLI</sequence>
<organism evidence="1 2">
    <name type="scientific">Acinetobacter baumannii 21072</name>
    <dbReference type="NCBI Taxonomy" id="1310697"/>
    <lineage>
        <taxon>Bacteria</taxon>
        <taxon>Pseudomonadati</taxon>
        <taxon>Pseudomonadota</taxon>
        <taxon>Gammaproteobacteria</taxon>
        <taxon>Moraxellales</taxon>
        <taxon>Moraxellaceae</taxon>
        <taxon>Acinetobacter</taxon>
        <taxon>Acinetobacter calcoaceticus/baumannii complex</taxon>
    </lineage>
</organism>
<comment type="caution">
    <text evidence="1">The sequence shown here is derived from an EMBL/GenBank/DDBJ whole genome shotgun (WGS) entry which is preliminary data.</text>
</comment>
<accession>A0A062HFB0</accession>